<evidence type="ECO:0000313" key="4">
    <source>
        <dbReference type="EMBL" id="KAB8196225.1"/>
    </source>
</evidence>
<dbReference type="PROSITE" id="PS51898">
    <property type="entry name" value="TYR_RECOMBINASE"/>
    <property type="match status" value="1"/>
</dbReference>
<dbReference type="Proteomes" id="UP000312512">
    <property type="component" value="Unassembled WGS sequence"/>
</dbReference>
<gene>
    <name evidence="4" type="ORF">FH608_005460</name>
</gene>
<dbReference type="InterPro" id="IPR050090">
    <property type="entry name" value="Tyrosine_recombinase_XerCD"/>
</dbReference>
<dbReference type="InterPro" id="IPR013762">
    <property type="entry name" value="Integrase-like_cat_sf"/>
</dbReference>
<keyword evidence="2" id="KW-0233">DNA recombination</keyword>
<dbReference type="GO" id="GO:0015074">
    <property type="term" value="P:DNA integration"/>
    <property type="evidence" value="ECO:0007669"/>
    <property type="project" value="UniProtKB-KW"/>
</dbReference>
<sequence length="441" mass="48847">MATFRPHLARRSQLKSSESRRGKPRARANGEGSFYRRADGMWIGTVTMPDGSRPTVSSKSQKRAREKWHELQRQVEDGRPITSGRGITLERFLNQWANVTLKQRVAAGKLAESTRISYADHVRLHINPHIGGEQLTKLSPARLREWLLELQKKPSARQRKLKPGEDPPPVELLSARTVNYCHAVLRAALNSALKDELISRNVAELVEPPSGRSARGTALTAEEAEKLFSEAVNDRWGVLWLTILGLGLRRGEALSLRWEDVDLEAGVVNVGPSLQRLRGDVDQETGRRRGQLAVVKGKTDGSTASMAIPATLITVLKQHCKEQAVERLAAEYWADPGWVFTTHVGTPVEPRNANRSWTALCDRAGIVRPDGQRIRIHDLRHTAATWLHAAGLDMQGIKGALRHSRLATTSDIYTHLSAEVQRKAADSMDGALAKLGRVGAK</sequence>
<name>A0A5C4WSP9_9ACTN</name>
<dbReference type="AlphaFoldDB" id="A0A5C4WSP9"/>
<dbReference type="InterPro" id="IPR010998">
    <property type="entry name" value="Integrase_recombinase_N"/>
</dbReference>
<evidence type="ECO:0000256" key="2">
    <source>
        <dbReference type="ARBA" id="ARBA00023172"/>
    </source>
</evidence>
<dbReference type="InterPro" id="IPR044068">
    <property type="entry name" value="CB"/>
</dbReference>
<dbReference type="PROSITE" id="PS51900">
    <property type="entry name" value="CB"/>
    <property type="match status" value="1"/>
</dbReference>
<evidence type="ECO:0000256" key="1">
    <source>
        <dbReference type="ARBA" id="ARBA00023125"/>
    </source>
</evidence>
<dbReference type="Pfam" id="PF00589">
    <property type="entry name" value="Phage_integrase"/>
    <property type="match status" value="1"/>
</dbReference>
<feature type="region of interest" description="Disordered" evidence="3">
    <location>
        <begin position="1"/>
        <end position="31"/>
    </location>
</feature>
<dbReference type="EMBL" id="VDLX02000002">
    <property type="protein sequence ID" value="KAB8196225.1"/>
    <property type="molecule type" value="Genomic_DNA"/>
</dbReference>
<organism evidence="4 5">
    <name type="scientific">Nonomuraea phyllanthi</name>
    <dbReference type="NCBI Taxonomy" id="2219224"/>
    <lineage>
        <taxon>Bacteria</taxon>
        <taxon>Bacillati</taxon>
        <taxon>Actinomycetota</taxon>
        <taxon>Actinomycetes</taxon>
        <taxon>Streptosporangiales</taxon>
        <taxon>Streptosporangiaceae</taxon>
        <taxon>Nonomuraea</taxon>
    </lineage>
</organism>
<dbReference type="Gene3D" id="1.10.443.10">
    <property type="entry name" value="Intergrase catalytic core"/>
    <property type="match status" value="1"/>
</dbReference>
<dbReference type="Gene3D" id="1.10.150.130">
    <property type="match status" value="1"/>
</dbReference>
<dbReference type="PANTHER" id="PTHR30349:SF91">
    <property type="entry name" value="INTA PROTEIN"/>
    <property type="match status" value="1"/>
</dbReference>
<accession>A0A5C4WSP9</accession>
<reference evidence="4 5" key="1">
    <citation type="submission" date="2019-10" db="EMBL/GenBank/DDBJ databases">
        <title>Nonomuraea sp. nov., isolated from Phyllanthus amarus.</title>
        <authorList>
            <person name="Klykleung N."/>
            <person name="Tanasupawat S."/>
        </authorList>
    </citation>
    <scope>NUCLEOTIDE SEQUENCE [LARGE SCALE GENOMIC DNA]</scope>
    <source>
        <strain evidence="4 5">PA1-10</strain>
    </source>
</reference>
<dbReference type="CDD" id="cd01189">
    <property type="entry name" value="INT_ICEBs1_C_like"/>
    <property type="match status" value="1"/>
</dbReference>
<dbReference type="SUPFAM" id="SSF56349">
    <property type="entry name" value="DNA breaking-rejoining enzymes"/>
    <property type="match status" value="1"/>
</dbReference>
<dbReference type="GO" id="GO:0003677">
    <property type="term" value="F:DNA binding"/>
    <property type="evidence" value="ECO:0007669"/>
    <property type="project" value="UniProtKB-UniRule"/>
</dbReference>
<dbReference type="InterPro" id="IPR011010">
    <property type="entry name" value="DNA_brk_join_enz"/>
</dbReference>
<evidence type="ECO:0000313" key="5">
    <source>
        <dbReference type="Proteomes" id="UP000312512"/>
    </source>
</evidence>
<keyword evidence="1" id="KW-0238">DNA-binding</keyword>
<dbReference type="GO" id="GO:0006310">
    <property type="term" value="P:DNA recombination"/>
    <property type="evidence" value="ECO:0007669"/>
    <property type="project" value="UniProtKB-KW"/>
</dbReference>
<evidence type="ECO:0000256" key="3">
    <source>
        <dbReference type="SAM" id="MobiDB-lite"/>
    </source>
</evidence>
<dbReference type="PANTHER" id="PTHR30349">
    <property type="entry name" value="PHAGE INTEGRASE-RELATED"/>
    <property type="match status" value="1"/>
</dbReference>
<keyword evidence="5" id="KW-1185">Reference proteome</keyword>
<dbReference type="OrthoDB" id="3175606at2"/>
<proteinExistence type="predicted"/>
<protein>
    <submittedName>
        <fullName evidence="4">Tyrosine-type recombinase/integrase</fullName>
    </submittedName>
</protein>
<dbReference type="InterPro" id="IPR002104">
    <property type="entry name" value="Integrase_catalytic"/>
</dbReference>
<comment type="caution">
    <text evidence="4">The sequence shown here is derived from an EMBL/GenBank/DDBJ whole genome shotgun (WGS) entry which is preliminary data.</text>
</comment>